<reference evidence="1 2" key="1">
    <citation type="submission" date="2018-05" db="EMBL/GenBank/DDBJ databases">
        <title>Integrated omic analyses show evidence that a Ca. Accumulibacter phosphatis strain performs denitrification under micro-aerobic conditions.</title>
        <authorList>
            <person name="Camejo P.Y."/>
            <person name="Katherine M.D."/>
            <person name="Daniel N.R."/>
        </authorList>
    </citation>
    <scope>NUCLEOTIDE SEQUENCE [LARGE SCALE GENOMIC DNA]</scope>
    <source>
        <strain evidence="1">UW-LDO-IC</strain>
    </source>
</reference>
<dbReference type="AlphaFoldDB" id="A0A369XFJ9"/>
<accession>A0A369XFJ9</accession>
<dbReference type="Proteomes" id="UP000253831">
    <property type="component" value="Unassembled WGS sequence"/>
</dbReference>
<comment type="caution">
    <text evidence="1">The sequence shown here is derived from an EMBL/GenBank/DDBJ whole genome shotgun (WGS) entry which is preliminary data.</text>
</comment>
<dbReference type="EMBL" id="QPGA01000076">
    <property type="protein sequence ID" value="RDE48863.1"/>
    <property type="molecule type" value="Genomic_DNA"/>
</dbReference>
<proteinExistence type="predicted"/>
<gene>
    <name evidence="1" type="ORF">DVS81_19820</name>
</gene>
<sequence length="110" mass="12162">MILAQQVEGGVVEAHLFGRVIGKGRRGIVRRSLTDGKRLNVKVAPSDSRSSLLPLREKGLGKRETVMTGMIRGVSTCHDRREEDVRPAAAITVRPRAAATIVDISPRWHW</sequence>
<protein>
    <submittedName>
        <fullName evidence="1">Uncharacterized protein</fullName>
    </submittedName>
</protein>
<evidence type="ECO:0000313" key="1">
    <source>
        <dbReference type="EMBL" id="RDE48863.1"/>
    </source>
</evidence>
<evidence type="ECO:0000313" key="2">
    <source>
        <dbReference type="Proteomes" id="UP000253831"/>
    </source>
</evidence>
<name>A0A369XFJ9_9PROT</name>
<organism evidence="1 2">
    <name type="scientific">Candidatus Accumulibacter meliphilus</name>
    <dbReference type="NCBI Taxonomy" id="2211374"/>
    <lineage>
        <taxon>Bacteria</taxon>
        <taxon>Pseudomonadati</taxon>
        <taxon>Pseudomonadota</taxon>
        <taxon>Betaproteobacteria</taxon>
        <taxon>Candidatus Accumulibacter</taxon>
    </lineage>
</organism>